<dbReference type="AlphaFoldDB" id="U9UW30"/>
<sequence length="101" mass="11412">MLKTLSAKIIKYMTYYCYLYSFQHPWLQVVNTFCDFFGGHGFVANSAANLVGRLVGIESQQRFIKAAYGSGVYSGIIGRSPLQISRASASHNLYQRKVLRH</sequence>
<dbReference type="EMBL" id="KI275306">
    <property type="protein sequence ID" value="ESA22763.1"/>
    <property type="molecule type" value="Genomic_DNA"/>
</dbReference>
<proteinExistence type="predicted"/>
<protein>
    <submittedName>
        <fullName evidence="1">Uncharacterized protein</fullName>
    </submittedName>
</protein>
<accession>U9UW30</accession>
<gene>
    <name evidence="1" type="ORF">GLOINDRAFT_16105</name>
</gene>
<evidence type="ECO:0000313" key="1">
    <source>
        <dbReference type="EMBL" id="ESA22763.1"/>
    </source>
</evidence>
<organism evidence="1">
    <name type="scientific">Rhizophagus irregularis (strain DAOM 181602 / DAOM 197198 / MUCL 43194)</name>
    <name type="common">Arbuscular mycorrhizal fungus</name>
    <name type="synonym">Glomus intraradices</name>
    <dbReference type="NCBI Taxonomy" id="747089"/>
    <lineage>
        <taxon>Eukaryota</taxon>
        <taxon>Fungi</taxon>
        <taxon>Fungi incertae sedis</taxon>
        <taxon>Mucoromycota</taxon>
        <taxon>Glomeromycotina</taxon>
        <taxon>Glomeromycetes</taxon>
        <taxon>Glomerales</taxon>
        <taxon>Glomeraceae</taxon>
        <taxon>Rhizophagus</taxon>
    </lineage>
</organism>
<reference evidence="1" key="1">
    <citation type="submission" date="2013-07" db="EMBL/GenBank/DDBJ databases">
        <title>The genome of an arbuscular mycorrhizal fungus provides insights into the evolution of the oldest plant symbiosis.</title>
        <authorList>
            <consortium name="DOE Joint Genome Institute"/>
            <person name="Tisserant E."/>
            <person name="Malbreil M."/>
            <person name="Kuo A."/>
            <person name="Kohler A."/>
            <person name="Symeonidi A."/>
            <person name="Balestrini R."/>
            <person name="Charron P."/>
            <person name="Duensing N."/>
            <person name="Frei-dit-Frey N."/>
            <person name="Gianinazzi-Pearson V."/>
            <person name="Gilbert B."/>
            <person name="Handa Y."/>
            <person name="Hijri M."/>
            <person name="Kaul R."/>
            <person name="Kawaguchi M."/>
            <person name="Krajinski F."/>
            <person name="Lammers P."/>
            <person name="Lapierre D."/>
            <person name="Masclaux F.G."/>
            <person name="Murat C."/>
            <person name="Morin E."/>
            <person name="Ndikumana S."/>
            <person name="Pagni M."/>
            <person name="Petitpierre D."/>
            <person name="Requena N."/>
            <person name="Rosikiewicz P."/>
            <person name="Riley R."/>
            <person name="Saito K."/>
            <person name="San Clemente H."/>
            <person name="Shapiro H."/>
            <person name="van Tuinen D."/>
            <person name="Becard G."/>
            <person name="Bonfante P."/>
            <person name="Paszkowski U."/>
            <person name="Shachar-Hill Y."/>
            <person name="Young J.P."/>
            <person name="Sanders I.R."/>
            <person name="Henrissat B."/>
            <person name="Rensing S.A."/>
            <person name="Grigoriev I.V."/>
            <person name="Corradi N."/>
            <person name="Roux C."/>
            <person name="Martin F."/>
        </authorList>
    </citation>
    <scope>NUCLEOTIDE SEQUENCE</scope>
    <source>
        <strain evidence="1">DAOM 197198</strain>
    </source>
</reference>
<name>U9UW30_RHIID</name>
<dbReference type="HOGENOM" id="CLU_2293120_0_0_1"/>